<organism evidence="1 2">
    <name type="scientific">Channa striata</name>
    <name type="common">Snakehead murrel</name>
    <name type="synonym">Ophicephalus striatus</name>
    <dbReference type="NCBI Taxonomy" id="64152"/>
    <lineage>
        <taxon>Eukaryota</taxon>
        <taxon>Metazoa</taxon>
        <taxon>Chordata</taxon>
        <taxon>Craniata</taxon>
        <taxon>Vertebrata</taxon>
        <taxon>Euteleostomi</taxon>
        <taxon>Actinopterygii</taxon>
        <taxon>Neopterygii</taxon>
        <taxon>Teleostei</taxon>
        <taxon>Neoteleostei</taxon>
        <taxon>Acanthomorphata</taxon>
        <taxon>Anabantaria</taxon>
        <taxon>Anabantiformes</taxon>
        <taxon>Channoidei</taxon>
        <taxon>Channidae</taxon>
        <taxon>Channa</taxon>
    </lineage>
</organism>
<evidence type="ECO:0000313" key="2">
    <source>
        <dbReference type="Proteomes" id="UP001187415"/>
    </source>
</evidence>
<accession>A0AA88LRN1</accession>
<dbReference type="AlphaFoldDB" id="A0AA88LRN1"/>
<name>A0AA88LRN1_CHASR</name>
<comment type="caution">
    <text evidence="1">The sequence shown here is derived from an EMBL/GenBank/DDBJ whole genome shotgun (WGS) entry which is preliminary data.</text>
</comment>
<keyword evidence="2" id="KW-1185">Reference proteome</keyword>
<proteinExistence type="predicted"/>
<protein>
    <submittedName>
        <fullName evidence="1">Uncharacterized protein</fullName>
    </submittedName>
</protein>
<dbReference type="EMBL" id="JAUPFM010000018">
    <property type="protein sequence ID" value="KAK2822755.1"/>
    <property type="molecule type" value="Genomic_DNA"/>
</dbReference>
<dbReference type="Proteomes" id="UP001187415">
    <property type="component" value="Unassembled WGS sequence"/>
</dbReference>
<reference evidence="1" key="1">
    <citation type="submission" date="2023-07" db="EMBL/GenBank/DDBJ databases">
        <title>Chromosome-level Genome Assembly of Striped Snakehead (Channa striata).</title>
        <authorList>
            <person name="Liu H."/>
        </authorList>
    </citation>
    <scope>NUCLEOTIDE SEQUENCE</scope>
    <source>
        <strain evidence="1">Gz</strain>
        <tissue evidence="1">Muscle</tissue>
    </source>
</reference>
<sequence length="78" mass="9149">MERTKTKDPVKGNLSYTHRPLCFHTLRSPVVGDRAEPAKQADEHLLSHLLTNRYDRERQLSAELDKWMDNIDTSEEQE</sequence>
<gene>
    <name evidence="1" type="ORF">Q5P01_022820</name>
</gene>
<evidence type="ECO:0000313" key="1">
    <source>
        <dbReference type="EMBL" id="KAK2822755.1"/>
    </source>
</evidence>